<evidence type="ECO:0000256" key="1">
    <source>
        <dbReference type="SAM" id="MobiDB-lite"/>
    </source>
</evidence>
<dbReference type="Proteomes" id="UP000057134">
    <property type="component" value="Chromosome"/>
</dbReference>
<name>A0A0N9YAC7_MYCFO</name>
<dbReference type="PATRIC" id="fig|1766.6.peg.3084"/>
<organism evidence="3 4">
    <name type="scientific">Mycolicibacterium fortuitum</name>
    <name type="common">Mycobacterium fortuitum</name>
    <dbReference type="NCBI Taxonomy" id="1766"/>
    <lineage>
        <taxon>Bacteria</taxon>
        <taxon>Bacillati</taxon>
        <taxon>Actinomycetota</taxon>
        <taxon>Actinomycetes</taxon>
        <taxon>Mycobacteriales</taxon>
        <taxon>Mycobacteriaceae</taxon>
        <taxon>Mycolicibacterium</taxon>
    </lineage>
</organism>
<dbReference type="SMART" id="SM00943">
    <property type="entry name" value="Prim-Pol"/>
    <property type="match status" value="1"/>
</dbReference>
<dbReference type="AlphaFoldDB" id="A0A0N9YAC7"/>
<feature type="compositionally biased region" description="Polar residues" evidence="1">
    <location>
        <begin position="44"/>
        <end position="56"/>
    </location>
</feature>
<dbReference type="GO" id="GO:0004386">
    <property type="term" value="F:helicase activity"/>
    <property type="evidence" value="ECO:0007669"/>
    <property type="project" value="UniProtKB-KW"/>
</dbReference>
<keyword evidence="3" id="KW-0547">Nucleotide-binding</keyword>
<feature type="region of interest" description="Disordered" evidence="1">
    <location>
        <begin position="35"/>
        <end position="56"/>
    </location>
</feature>
<feature type="domain" description="DNA primase/polymerase bifunctional N-terminal" evidence="2">
    <location>
        <begin position="19"/>
        <end position="200"/>
    </location>
</feature>
<dbReference type="Pfam" id="PF13481">
    <property type="entry name" value="AAA_25"/>
    <property type="match status" value="1"/>
</dbReference>
<dbReference type="Pfam" id="PF09250">
    <property type="entry name" value="Prim-Pol"/>
    <property type="match status" value="1"/>
</dbReference>
<keyword evidence="4" id="KW-1185">Reference proteome</keyword>
<sequence length="742" mass="83931">MTVARQGAGDERNPYSDTALDYRIAGWCGPLPLPYKDKFPPPTGTNKRTSPYPTTDQINEWRDGEPKNICVRLAGVDADHEIVGIDVDHYAKGNRQKNGFDQLQKLIATLGPLPDTWTATARTDGKSGIRFFRVPRNLRFRGQAAQDIEVIRKGHRYAVVWPSVHPEGGTYWWFPPGVEPATENKLAWDRQIPDARELPLLPDSWIDFLTSRIIASDELIEDESRADEIYDWATETFHGDDDTEPCAHMRQKLNLAITKVQNTSTFHDAIINAHWNILKLAFEGHHGWNVTINEFEQVWADEVIKRGGTTVRDLATLNAEIWRSRTNALRKIKPSSDQRKKINAAPIDPSCVRLEPTTEERVAMQALNEALNAGTEVDRFENEVLYELRKLEVRDEAKRRHNAKSHVPFTRTPMNLETLLAQPPNPTPMRIDKVMPDGGRVIFSAPYKAGKTTAVGNLIRSLVDGDLFLGTFAVNKPATRLVLIDNEMSQDMVRDELLRQGIKNVGAVADVICLRGQVATFDILNERCRSDWATYLRELGCDYLIFDCLRPVLDALGLDENHDAGRFLDAFDALLSESEINGDATIVHHMGHTSERSRGDSRIQDWPDAIWKIVRQKHDDDLSPRMFSATGRRDVEVTEGMLKYDAATRHLTYRSDVNRATAKKQNKLHDAIAEILRVLTENKQGLSQNKLIEEVRKRTAIGEPTIKLALKTGLDEGSLTTYEGDNKAKIYLIDPNWTNKND</sequence>
<accession>A0A0N9YAC7</accession>
<evidence type="ECO:0000259" key="2">
    <source>
        <dbReference type="SMART" id="SM00943"/>
    </source>
</evidence>
<keyword evidence="3" id="KW-0378">Hydrolase</keyword>
<reference evidence="3 4" key="1">
    <citation type="journal article" date="2015" name="MBio">
        <title>Enzymatic Degradation of Phenazines Can Generate Energy and Protect Sensitive Organisms from Toxicity.</title>
        <authorList>
            <person name="Costa K.C."/>
            <person name="Bergkessel M."/>
            <person name="Saunders S."/>
            <person name="Korlach J."/>
            <person name="Newman D.K."/>
        </authorList>
    </citation>
    <scope>NUCLEOTIDE SEQUENCE [LARGE SCALE GENOMIC DNA]</scope>
    <source>
        <strain evidence="3 4">CT6</strain>
    </source>
</reference>
<evidence type="ECO:0000313" key="3">
    <source>
        <dbReference type="EMBL" id="ALI26937.1"/>
    </source>
</evidence>
<dbReference type="Gene3D" id="3.40.50.300">
    <property type="entry name" value="P-loop containing nucleotide triphosphate hydrolases"/>
    <property type="match status" value="1"/>
</dbReference>
<gene>
    <name evidence="3" type="ORF">XA26_31020</name>
</gene>
<dbReference type="KEGG" id="mft:XA26_31020"/>
<dbReference type="RefSeq" id="WP_071888523.1">
    <property type="nucleotide sequence ID" value="NZ_CP011269.1"/>
</dbReference>
<dbReference type="InterPro" id="IPR015330">
    <property type="entry name" value="DNA_primase/pol_bifunc_N"/>
</dbReference>
<keyword evidence="3" id="KW-0347">Helicase</keyword>
<dbReference type="EMBL" id="CP011269">
    <property type="protein sequence ID" value="ALI26937.1"/>
    <property type="molecule type" value="Genomic_DNA"/>
</dbReference>
<dbReference type="CDD" id="cd04859">
    <property type="entry name" value="Prim_Pol"/>
    <property type="match status" value="1"/>
</dbReference>
<dbReference type="InterPro" id="IPR027417">
    <property type="entry name" value="P-loop_NTPase"/>
</dbReference>
<proteinExistence type="predicted"/>
<evidence type="ECO:0000313" key="4">
    <source>
        <dbReference type="Proteomes" id="UP000057134"/>
    </source>
</evidence>
<protein>
    <submittedName>
        <fullName evidence="3">DNA primase/helicase, phage-associated</fullName>
    </submittedName>
</protein>
<keyword evidence="3" id="KW-0067">ATP-binding</keyword>